<name>A0A7I8C4J6_9BURK</name>
<evidence type="ECO:0000313" key="2">
    <source>
        <dbReference type="Proteomes" id="UP000510888"/>
    </source>
</evidence>
<protein>
    <submittedName>
        <fullName evidence="1">Uncharacterized protein</fullName>
    </submittedName>
</protein>
<sequence>MIELSPRIVYLWKVTDGCSRLNKSSVWEYPPELRQVIWLKGPLVRKINANDN</sequence>
<organism evidence="1 2">
    <name type="scientific">Paraburkholderia largidicola</name>
    <dbReference type="NCBI Taxonomy" id="3014751"/>
    <lineage>
        <taxon>Bacteria</taxon>
        <taxon>Pseudomonadati</taxon>
        <taxon>Pseudomonadota</taxon>
        <taxon>Betaproteobacteria</taxon>
        <taxon>Burkholderiales</taxon>
        <taxon>Burkholderiaceae</taxon>
        <taxon>Paraburkholderia</taxon>
    </lineage>
</organism>
<dbReference type="EMBL" id="AP023177">
    <property type="protein sequence ID" value="BCF94870.1"/>
    <property type="molecule type" value="Genomic_DNA"/>
</dbReference>
<evidence type="ECO:0000313" key="1">
    <source>
        <dbReference type="EMBL" id="BCF94870.1"/>
    </source>
</evidence>
<dbReference type="AlphaFoldDB" id="A0A7I8C4J6"/>
<proteinExistence type="predicted"/>
<accession>A0A7I8C4J6</accession>
<keyword evidence="1" id="KW-0614">Plasmid</keyword>
<reference evidence="1 2" key="1">
    <citation type="journal article" date="2020" name="Genes (Basel)">
        <title>Genomic Comparison of Insect Gut Symbionts from Divergent Burkholderia Subclades.</title>
        <authorList>
            <person name="Takeshita K."/>
            <person name="Kikuchi Y."/>
        </authorList>
    </citation>
    <scope>NUCLEOTIDE SEQUENCE [LARGE SCALE GENOMIC DNA]</scope>
    <source>
        <strain evidence="1 2">PGU16</strain>
        <plasmid evidence="1 2">PPGU16_p2</plasmid>
    </source>
</reference>
<geneLocation type="plasmid" evidence="1 2">
    <name>PPGU16_p2</name>
</geneLocation>
<gene>
    <name evidence="1" type="ORF">PPGU16_79370</name>
</gene>
<keyword evidence="2" id="KW-1185">Reference proteome</keyword>
<dbReference type="Proteomes" id="UP000510888">
    <property type="component" value="Plasmid PPGU16_p2"/>
</dbReference>
<dbReference type="RefSeq" id="WP_180727599.1">
    <property type="nucleotide sequence ID" value="NZ_AP023177.1"/>
</dbReference>
<dbReference type="KEGG" id="plad:PPGU16_79370"/>